<keyword evidence="3 6" id="KW-0812">Transmembrane</keyword>
<feature type="transmembrane region" description="Helical" evidence="7">
    <location>
        <begin position="323"/>
        <end position="340"/>
    </location>
</feature>
<feature type="transmembrane region" description="Helical" evidence="7">
    <location>
        <begin position="94"/>
        <end position="112"/>
    </location>
</feature>
<dbReference type="InterPro" id="IPR036259">
    <property type="entry name" value="MFS_trans_sf"/>
</dbReference>
<dbReference type="Pfam" id="PF00854">
    <property type="entry name" value="PTR2"/>
    <property type="match status" value="2"/>
</dbReference>
<dbReference type="RefSeq" id="WP_231933174.1">
    <property type="nucleotide sequence ID" value="NZ_CP036349.1"/>
</dbReference>
<dbReference type="Proteomes" id="UP000316426">
    <property type="component" value="Chromosome"/>
</dbReference>
<keyword evidence="5 7" id="KW-0472">Membrane</keyword>
<evidence type="ECO:0000256" key="6">
    <source>
        <dbReference type="RuleBase" id="RU003755"/>
    </source>
</evidence>
<name>A0A518K5W0_9BACT</name>
<evidence type="ECO:0000256" key="1">
    <source>
        <dbReference type="ARBA" id="ARBA00004141"/>
    </source>
</evidence>
<reference evidence="8 9" key="1">
    <citation type="submission" date="2019-02" db="EMBL/GenBank/DDBJ databases">
        <title>Deep-cultivation of Planctomycetes and their phenomic and genomic characterization uncovers novel biology.</title>
        <authorList>
            <person name="Wiegand S."/>
            <person name="Jogler M."/>
            <person name="Boedeker C."/>
            <person name="Pinto D."/>
            <person name="Vollmers J."/>
            <person name="Rivas-Marin E."/>
            <person name="Kohn T."/>
            <person name="Peeters S.H."/>
            <person name="Heuer A."/>
            <person name="Rast P."/>
            <person name="Oberbeckmann S."/>
            <person name="Bunk B."/>
            <person name="Jeske O."/>
            <person name="Meyerdierks A."/>
            <person name="Storesund J.E."/>
            <person name="Kallscheuer N."/>
            <person name="Luecker S."/>
            <person name="Lage O.M."/>
            <person name="Pohl T."/>
            <person name="Merkel B.J."/>
            <person name="Hornburger P."/>
            <person name="Mueller R.-W."/>
            <person name="Bruemmer F."/>
            <person name="Labrenz M."/>
            <person name="Spormann A.M."/>
            <person name="Op den Camp H."/>
            <person name="Overmann J."/>
            <person name="Amann R."/>
            <person name="Jetten M.S.M."/>
            <person name="Mascher T."/>
            <person name="Medema M.H."/>
            <person name="Devos D.P."/>
            <person name="Kaster A.-K."/>
            <person name="Ovreas L."/>
            <person name="Rohde M."/>
            <person name="Galperin M.Y."/>
            <person name="Jogler C."/>
        </authorList>
    </citation>
    <scope>NUCLEOTIDE SEQUENCE [LARGE SCALE GENOMIC DNA]</scope>
    <source>
        <strain evidence="8 9">Spa11</strain>
    </source>
</reference>
<evidence type="ECO:0000313" key="8">
    <source>
        <dbReference type="EMBL" id="QDV73179.1"/>
    </source>
</evidence>
<gene>
    <name evidence="8" type="primary">dtpA</name>
    <name evidence="8" type="ORF">Spa11_13730</name>
</gene>
<keyword evidence="4 7" id="KW-1133">Transmembrane helix</keyword>
<protein>
    <submittedName>
        <fullName evidence="8">Dipeptide and tripeptide permease A</fullName>
    </submittedName>
</protein>
<evidence type="ECO:0000313" key="9">
    <source>
        <dbReference type="Proteomes" id="UP000316426"/>
    </source>
</evidence>
<comment type="subcellular location">
    <subcellularLocation>
        <location evidence="1 6">Membrane</location>
        <topology evidence="1 6">Multi-pass membrane protein</topology>
    </subcellularLocation>
</comment>
<keyword evidence="9" id="KW-1185">Reference proteome</keyword>
<feature type="transmembrane region" description="Helical" evidence="7">
    <location>
        <begin position="290"/>
        <end position="311"/>
    </location>
</feature>
<dbReference type="KEGG" id="bmei:Spa11_13730"/>
<feature type="transmembrane region" description="Helical" evidence="7">
    <location>
        <begin position="165"/>
        <end position="186"/>
    </location>
</feature>
<feature type="transmembrane region" description="Helical" evidence="7">
    <location>
        <begin position="66"/>
        <end position="85"/>
    </location>
</feature>
<dbReference type="AlphaFoldDB" id="A0A518K5W0"/>
<dbReference type="Gene3D" id="1.20.1250.20">
    <property type="entry name" value="MFS general substrate transporter like domains"/>
    <property type="match status" value="2"/>
</dbReference>
<dbReference type="InterPro" id="IPR018456">
    <property type="entry name" value="PTR2_symporter_CS"/>
</dbReference>
<sequence>MASHRTAPDPQQTQMPGGIPYIVGNEAAERFSFYGMRVILAAFLTKHLVGLDGEPDNLTEEQATAAISWFIAATYTTPFVGAIIADRYFGKYRTILWLSLFYCAGHALMAMVDTPLAETIRSRYILYIGLALIACGAGAIKPCVTAHVGDQFGTSNKHLLPRVYSWFYFSINLGAIGSQLLTPWLLNHPSFGPAWAFGVPGVLMAIATFMFWLGRNKFVHVPPSGSAFWKETLSPEGVRALLNLLPLLLFVAMFWSLFDQTASAWVFQADKMDLRLPLLGFSLDPSQMQAINGMFVLTLVPLFSIVVYPFVDRFIAVTPLRKIGAGLFITAGSFAVSALIEQRITDGQTPSIGWQILAYFILTAAEVLISITMLEFFYTQAPRRMKSFVMAFCMISISIGNVFTALVNTFIEREDGTVLLPGASYYWFFAGSMLVVAIAYLAWAPFYRGSTYLQGEEEVVADAHG</sequence>
<keyword evidence="6" id="KW-0813">Transport</keyword>
<dbReference type="CDD" id="cd17347">
    <property type="entry name" value="MFS_SLC15A1_2_like"/>
    <property type="match status" value="1"/>
</dbReference>
<evidence type="ECO:0000256" key="4">
    <source>
        <dbReference type="ARBA" id="ARBA00022989"/>
    </source>
</evidence>
<dbReference type="PROSITE" id="PS01023">
    <property type="entry name" value="PTR2_2"/>
    <property type="match status" value="1"/>
</dbReference>
<evidence type="ECO:0000256" key="5">
    <source>
        <dbReference type="ARBA" id="ARBA00023136"/>
    </source>
</evidence>
<feature type="transmembrane region" description="Helical" evidence="7">
    <location>
        <begin position="192"/>
        <end position="213"/>
    </location>
</feature>
<organism evidence="8 9">
    <name type="scientific">Botrimarina mediterranea</name>
    <dbReference type="NCBI Taxonomy" id="2528022"/>
    <lineage>
        <taxon>Bacteria</taxon>
        <taxon>Pseudomonadati</taxon>
        <taxon>Planctomycetota</taxon>
        <taxon>Planctomycetia</taxon>
        <taxon>Pirellulales</taxon>
        <taxon>Lacipirellulaceae</taxon>
        <taxon>Botrimarina</taxon>
    </lineage>
</organism>
<evidence type="ECO:0000256" key="3">
    <source>
        <dbReference type="ARBA" id="ARBA00022692"/>
    </source>
</evidence>
<dbReference type="GO" id="GO:0006857">
    <property type="term" value="P:oligopeptide transport"/>
    <property type="evidence" value="ECO:0007669"/>
    <property type="project" value="InterPro"/>
</dbReference>
<feature type="transmembrane region" description="Helical" evidence="7">
    <location>
        <begin position="240"/>
        <end position="258"/>
    </location>
</feature>
<dbReference type="EMBL" id="CP036349">
    <property type="protein sequence ID" value="QDV73179.1"/>
    <property type="molecule type" value="Genomic_DNA"/>
</dbReference>
<proteinExistence type="inferred from homology"/>
<accession>A0A518K5W0</accession>
<dbReference type="SUPFAM" id="SSF103473">
    <property type="entry name" value="MFS general substrate transporter"/>
    <property type="match status" value="1"/>
</dbReference>
<dbReference type="GO" id="GO:0016020">
    <property type="term" value="C:membrane"/>
    <property type="evidence" value="ECO:0007669"/>
    <property type="project" value="UniProtKB-SubCell"/>
</dbReference>
<feature type="transmembrane region" description="Helical" evidence="7">
    <location>
        <begin position="388"/>
        <end position="411"/>
    </location>
</feature>
<evidence type="ECO:0000256" key="7">
    <source>
        <dbReference type="SAM" id="Phobius"/>
    </source>
</evidence>
<dbReference type="GO" id="GO:0022857">
    <property type="term" value="F:transmembrane transporter activity"/>
    <property type="evidence" value="ECO:0007669"/>
    <property type="project" value="InterPro"/>
</dbReference>
<feature type="transmembrane region" description="Helical" evidence="7">
    <location>
        <begin position="352"/>
        <end position="376"/>
    </location>
</feature>
<feature type="transmembrane region" description="Helical" evidence="7">
    <location>
        <begin position="423"/>
        <end position="443"/>
    </location>
</feature>
<evidence type="ECO:0000256" key="2">
    <source>
        <dbReference type="ARBA" id="ARBA00005982"/>
    </source>
</evidence>
<dbReference type="InterPro" id="IPR000109">
    <property type="entry name" value="POT_fam"/>
</dbReference>
<dbReference type="PANTHER" id="PTHR11654">
    <property type="entry name" value="OLIGOPEPTIDE TRANSPORTER-RELATED"/>
    <property type="match status" value="1"/>
</dbReference>
<dbReference type="PROSITE" id="PS01022">
    <property type="entry name" value="PTR2_1"/>
    <property type="match status" value="1"/>
</dbReference>
<feature type="transmembrane region" description="Helical" evidence="7">
    <location>
        <begin position="124"/>
        <end position="144"/>
    </location>
</feature>
<comment type="similarity">
    <text evidence="2 6">Belongs to the major facilitator superfamily. Proton-dependent oligopeptide transporter (POT/PTR) (TC 2.A.17) family.</text>
</comment>